<reference evidence="1 2" key="1">
    <citation type="submission" date="2023-11" db="EMBL/GenBank/DDBJ databases">
        <title>Draft genome sequence of Microbacterium arthrosphaerae JCM 30492.</title>
        <authorList>
            <person name="Zhang G."/>
            <person name="Ding Y."/>
        </authorList>
    </citation>
    <scope>NUCLEOTIDE SEQUENCE [LARGE SCALE GENOMIC DNA]</scope>
    <source>
        <strain evidence="1 2">JCM 30492</strain>
    </source>
</reference>
<evidence type="ECO:0000313" key="1">
    <source>
        <dbReference type="EMBL" id="MDW4572762.1"/>
    </source>
</evidence>
<keyword evidence="2" id="KW-1185">Reference proteome</keyword>
<evidence type="ECO:0000313" key="2">
    <source>
        <dbReference type="Proteomes" id="UP001283109"/>
    </source>
</evidence>
<comment type="caution">
    <text evidence="1">The sequence shown here is derived from an EMBL/GenBank/DDBJ whole genome shotgun (WGS) entry which is preliminary data.</text>
</comment>
<dbReference type="EMBL" id="JAWQEV010000002">
    <property type="protein sequence ID" value="MDW4572762.1"/>
    <property type="molecule type" value="Genomic_DNA"/>
</dbReference>
<dbReference type="Proteomes" id="UP001283109">
    <property type="component" value="Unassembled WGS sequence"/>
</dbReference>
<protein>
    <recommendedName>
        <fullName evidence="3">Resolvase/invertase-type recombinase catalytic domain-containing protein</fullName>
    </recommendedName>
</protein>
<evidence type="ECO:0008006" key="3">
    <source>
        <dbReference type="Google" id="ProtNLM"/>
    </source>
</evidence>
<proteinExistence type="predicted"/>
<organism evidence="1 2">
    <name type="scientific">Microbacterium arthrosphaerae</name>
    <dbReference type="NCBI Taxonomy" id="792652"/>
    <lineage>
        <taxon>Bacteria</taxon>
        <taxon>Bacillati</taxon>
        <taxon>Actinomycetota</taxon>
        <taxon>Actinomycetes</taxon>
        <taxon>Micrococcales</taxon>
        <taxon>Microbacteriaceae</taxon>
        <taxon>Microbacterium</taxon>
    </lineage>
</organism>
<sequence length="77" mass="8425">MSTITAAQRATLSFSPSSPTRFERTLLRAASALNGFVVVRLERRTGSGSRRALAEQDAVIRRRRDAEARGAIGILPR</sequence>
<gene>
    <name evidence="1" type="ORF">R8Z58_08240</name>
</gene>
<name>A0ABU4H0A4_9MICO</name>
<accession>A0ABU4H0A4</accession>
<dbReference type="RefSeq" id="WP_318353275.1">
    <property type="nucleotide sequence ID" value="NZ_JAWQEV010000002.1"/>
</dbReference>